<dbReference type="InterPro" id="IPR016639">
    <property type="entry name" value="GST_Omega/GSH"/>
</dbReference>
<dbReference type="GO" id="GO:0005737">
    <property type="term" value="C:cytoplasm"/>
    <property type="evidence" value="ECO:0007669"/>
    <property type="project" value="TreeGrafter"/>
</dbReference>
<dbReference type="SFLD" id="SFLDG01148">
    <property type="entry name" value="Xi_(cytGST)"/>
    <property type="match status" value="1"/>
</dbReference>
<feature type="binding site" evidence="2">
    <location>
        <begin position="129"/>
        <end position="132"/>
    </location>
    <ligand>
        <name>glutathione</name>
        <dbReference type="ChEBI" id="CHEBI:57925"/>
    </ligand>
</feature>
<dbReference type="SUPFAM" id="SSF52833">
    <property type="entry name" value="Thioredoxin-like"/>
    <property type="match status" value="1"/>
</dbReference>
<organism evidence="5 6">
    <name type="scientific">Malassezia caprae</name>
    <dbReference type="NCBI Taxonomy" id="1381934"/>
    <lineage>
        <taxon>Eukaryota</taxon>
        <taxon>Fungi</taxon>
        <taxon>Dikarya</taxon>
        <taxon>Basidiomycota</taxon>
        <taxon>Ustilaginomycotina</taxon>
        <taxon>Malasseziomycetes</taxon>
        <taxon>Malasseziales</taxon>
        <taxon>Malasseziaceae</taxon>
        <taxon>Malassezia</taxon>
    </lineage>
</organism>
<dbReference type="Gene3D" id="1.20.1050.10">
    <property type="match status" value="1"/>
</dbReference>
<feature type="binding site" evidence="2">
    <location>
        <begin position="147"/>
        <end position="148"/>
    </location>
    <ligand>
        <name>glutathione</name>
        <dbReference type="ChEBI" id="CHEBI:57925"/>
    </ligand>
</feature>
<name>A0AAF0E453_9BASI</name>
<dbReference type="SUPFAM" id="SSF47616">
    <property type="entry name" value="GST C-terminal domain-like"/>
    <property type="match status" value="1"/>
</dbReference>
<dbReference type="PIRSF" id="PIRSF015753">
    <property type="entry name" value="GST"/>
    <property type="match status" value="1"/>
</dbReference>
<evidence type="ECO:0000313" key="5">
    <source>
        <dbReference type="EMBL" id="WFD18575.1"/>
    </source>
</evidence>
<gene>
    <name evidence="5" type="primary">ECM4</name>
    <name evidence="5" type="ORF">MCAP1_000779</name>
</gene>
<dbReference type="PANTHER" id="PTHR32419">
    <property type="entry name" value="GLUTATHIONYL-HYDROQUINONE REDUCTASE"/>
    <property type="match status" value="1"/>
</dbReference>
<dbReference type="SFLD" id="SFLDS00019">
    <property type="entry name" value="Glutathione_Transferase_(cytos"/>
    <property type="match status" value="1"/>
</dbReference>
<dbReference type="Gene3D" id="3.40.30.10">
    <property type="entry name" value="Glutaredoxin"/>
    <property type="match status" value="1"/>
</dbReference>
<dbReference type="InterPro" id="IPR040079">
    <property type="entry name" value="Glutathione_S-Trfase"/>
</dbReference>
<dbReference type="EC" id="1.8.5.7" evidence="5"/>
<dbReference type="GO" id="GO:0016491">
    <property type="term" value="F:oxidoreductase activity"/>
    <property type="evidence" value="ECO:0007669"/>
    <property type="project" value="UniProtKB-KW"/>
</dbReference>
<dbReference type="InterPro" id="IPR047047">
    <property type="entry name" value="GST_Omega-like_C"/>
</dbReference>
<feature type="binding site" evidence="2">
    <location>
        <position position="87"/>
    </location>
    <ligand>
        <name>glutathione</name>
        <dbReference type="ChEBI" id="CHEBI:57925"/>
    </ligand>
</feature>
<feature type="site" description="Lowers pKa of active site Cys" evidence="3">
    <location>
        <position position="301"/>
    </location>
</feature>
<dbReference type="CDD" id="cd03190">
    <property type="entry name" value="GST_C_Omega_like"/>
    <property type="match status" value="1"/>
</dbReference>
<dbReference type="InterPro" id="IPR010987">
    <property type="entry name" value="Glutathione-S-Trfase_C-like"/>
</dbReference>
<dbReference type="SFLD" id="SFLDG01206">
    <property type="entry name" value="Xi.1"/>
    <property type="match status" value="1"/>
</dbReference>
<keyword evidence="5" id="KW-0560">Oxidoreductase</keyword>
<dbReference type="InterPro" id="IPR036282">
    <property type="entry name" value="Glutathione-S-Trfase_C_sf"/>
</dbReference>
<sequence>MSTKLPGSSLQQASADGRFHRQDSAFRDVIKNGSRFEPERGRYHLIVADACPWAHRVLLVRHLKKMDTVPDLLPVTVVDSFLGPEGWCVGSRQVDCPFVPGTGNHIPGHEDKMFLREFYLAADPSYEKRPTVPVIWDNKLGTIVNNESSEIIRFLDTAFDEFLPEDVRGITYYPEDLRAQIDDFHSWVYPHINNGVYRAGFATTSEAYEEAVFPLFEALERADKLIGDKPYVFDDRLTEADIRLYTTIVRFDPVYHGHFKCNIQQIRGGRYPHLHRWLRTLYWTVPGFKETTNFASIKAHYYGSHKQINPTSIVPVGPIPPIEPLDN</sequence>
<feature type="active site" description="Nucleophile" evidence="1">
    <location>
        <position position="51"/>
    </location>
</feature>
<dbReference type="Pfam" id="PF13410">
    <property type="entry name" value="GST_C_2"/>
    <property type="match status" value="1"/>
</dbReference>
<evidence type="ECO:0000256" key="2">
    <source>
        <dbReference type="PIRSR" id="PIRSR015753-2"/>
    </source>
</evidence>
<dbReference type="GO" id="GO:0004364">
    <property type="term" value="F:glutathione transferase activity"/>
    <property type="evidence" value="ECO:0007669"/>
    <property type="project" value="InterPro"/>
</dbReference>
<dbReference type="Pfam" id="PF13409">
    <property type="entry name" value="GST_N_2"/>
    <property type="match status" value="1"/>
</dbReference>
<dbReference type="InterPro" id="IPR004045">
    <property type="entry name" value="Glutathione_S-Trfase_N"/>
</dbReference>
<dbReference type="InterPro" id="IPR036249">
    <property type="entry name" value="Thioredoxin-like_sf"/>
</dbReference>
<evidence type="ECO:0000313" key="6">
    <source>
        <dbReference type="Proteomes" id="UP001220961"/>
    </source>
</evidence>
<feature type="site" description="Lowers pKa of active site Cys" evidence="3">
    <location>
        <position position="255"/>
    </location>
</feature>
<accession>A0AAF0E453</accession>
<feature type="active site" description="Proton donor/acceptor" evidence="1">
    <location>
        <position position="197"/>
    </location>
</feature>
<dbReference type="PROSITE" id="PS50405">
    <property type="entry name" value="GST_CTER"/>
    <property type="match status" value="1"/>
</dbReference>
<dbReference type="EMBL" id="CP119909">
    <property type="protein sequence ID" value="WFD18575.1"/>
    <property type="molecule type" value="Genomic_DNA"/>
</dbReference>
<proteinExistence type="predicted"/>
<dbReference type="AlphaFoldDB" id="A0AAF0E453"/>
<evidence type="ECO:0000256" key="3">
    <source>
        <dbReference type="PIRSR" id="PIRSR015753-3"/>
    </source>
</evidence>
<dbReference type="Proteomes" id="UP001220961">
    <property type="component" value="Chromosome 2"/>
</dbReference>
<feature type="domain" description="GST C-terminal" evidence="4">
    <location>
        <begin position="144"/>
        <end position="301"/>
    </location>
</feature>
<keyword evidence="6" id="KW-1185">Reference proteome</keyword>
<dbReference type="PANTHER" id="PTHR32419:SF6">
    <property type="entry name" value="GLUTATHIONE S-TRANSFERASE OMEGA-LIKE 1-RELATED"/>
    <property type="match status" value="1"/>
</dbReference>
<protein>
    <submittedName>
        <fullName evidence="5">Glutathionyl-hydroquinone reductase</fullName>
        <ecNumber evidence="5">1.8.5.7</ecNumber>
    </submittedName>
</protein>
<reference evidence="5" key="1">
    <citation type="submission" date="2023-03" db="EMBL/GenBank/DDBJ databases">
        <title>Mating type loci evolution in Malassezia.</title>
        <authorList>
            <person name="Coelho M.A."/>
        </authorList>
    </citation>
    <scope>NUCLEOTIDE SEQUENCE</scope>
    <source>
        <strain evidence="5">CBS 10434</strain>
    </source>
</reference>
<evidence type="ECO:0000256" key="1">
    <source>
        <dbReference type="PIRSR" id="PIRSR015753-1"/>
    </source>
</evidence>
<evidence type="ECO:0000259" key="4">
    <source>
        <dbReference type="PROSITE" id="PS50405"/>
    </source>
</evidence>